<dbReference type="AlphaFoldDB" id="A0A2M8KCX7"/>
<reference evidence="2" key="1">
    <citation type="submission" date="2017-09" db="EMBL/GenBank/DDBJ databases">
        <title>Depth-based differentiation of microbial function through sediment-hosted aquifers and enrichment of novel symbionts in the deep terrestrial subsurface.</title>
        <authorList>
            <person name="Probst A.J."/>
            <person name="Ladd B."/>
            <person name="Jarett J.K."/>
            <person name="Geller-Mcgrath D.E."/>
            <person name="Sieber C.M.K."/>
            <person name="Emerson J.B."/>
            <person name="Anantharaman K."/>
            <person name="Thomas B.C."/>
            <person name="Malmstrom R."/>
            <person name="Stieglmeier M."/>
            <person name="Klingl A."/>
            <person name="Woyke T."/>
            <person name="Ryan C.M."/>
            <person name="Banfield J.F."/>
        </authorList>
    </citation>
    <scope>NUCLEOTIDE SEQUENCE [LARGE SCALE GENOMIC DNA]</scope>
</reference>
<sequence length="68" mass="7846">MTNSLISFIGFLVPAGLFLRVHSFTKSFCQAFTYNFINPDISPNFYDRDKKGINFPDLILAETDFFNQ</sequence>
<dbReference type="Proteomes" id="UP000231648">
    <property type="component" value="Unassembled WGS sequence"/>
</dbReference>
<name>A0A2M8KCX7_9BACT</name>
<protein>
    <submittedName>
        <fullName evidence="1">Uncharacterized protein</fullName>
    </submittedName>
</protein>
<evidence type="ECO:0000313" key="1">
    <source>
        <dbReference type="EMBL" id="PJE57782.1"/>
    </source>
</evidence>
<evidence type="ECO:0000313" key="2">
    <source>
        <dbReference type="Proteomes" id="UP000231648"/>
    </source>
</evidence>
<accession>A0A2M8KCX7</accession>
<dbReference type="EMBL" id="PFDX01000002">
    <property type="protein sequence ID" value="PJE57782.1"/>
    <property type="molecule type" value="Genomic_DNA"/>
</dbReference>
<proteinExistence type="predicted"/>
<organism evidence="1 2">
    <name type="scientific">Candidatus Portnoybacteria bacterium CG10_big_fil_rev_8_21_14_0_10_38_18</name>
    <dbReference type="NCBI Taxonomy" id="1974813"/>
    <lineage>
        <taxon>Bacteria</taxon>
        <taxon>Candidatus Portnoyibacteriota</taxon>
    </lineage>
</organism>
<comment type="caution">
    <text evidence="1">The sequence shown here is derived from an EMBL/GenBank/DDBJ whole genome shotgun (WGS) entry which is preliminary data.</text>
</comment>
<gene>
    <name evidence="1" type="ORF">COU82_00100</name>
</gene>